<dbReference type="AlphaFoldDB" id="A0A2B7WVE9"/>
<dbReference type="InterPro" id="IPR006694">
    <property type="entry name" value="Fatty_acid_hydroxylase"/>
</dbReference>
<gene>
    <name evidence="7" type="ORF">AJ79_08166</name>
</gene>
<dbReference type="GO" id="GO:0016020">
    <property type="term" value="C:membrane"/>
    <property type="evidence" value="ECO:0007669"/>
    <property type="project" value="UniProtKB-SubCell"/>
</dbReference>
<dbReference type="InterPro" id="IPR050307">
    <property type="entry name" value="Sterol_Desaturase_Related"/>
</dbReference>
<sequence length="353" mass="40659">MDPITYVYSIPALSSSISQPLVPEKALLAILPITAFWIASLGFHICDKHEYFSKYRLHTPEEFLRRNIVPKREAIKNVLIQQSIQIMLVYVVTHFEPDEAAQNTDVDILIWIIRIQRLQTYIPSVSSMVGIDAYALSIKLRPSLASRTKALWPKAISATAWSGSESKFAGWELHVAKLLVNVAVPAFQYAIAVFAFDSWQFLVHYTMHKNKWLYRNMHSRHHRLYVPYAFGAQYSHPGEAFINDHIGSAFTFKIARLSTRQAAYFFTVAMLKSVDDHCGYRLPWDPFTLLTDNNSAYHDIHHQTWGMKSNFSQPFTSFWDRICGTRWTDTSTAKNHEHRQAGIEVTEDDKKDT</sequence>
<evidence type="ECO:0000313" key="8">
    <source>
        <dbReference type="Proteomes" id="UP000223968"/>
    </source>
</evidence>
<name>A0A2B7WVE9_9EURO</name>
<dbReference type="Pfam" id="PF04116">
    <property type="entry name" value="FA_hydroxylase"/>
    <property type="match status" value="1"/>
</dbReference>
<keyword evidence="4" id="KW-0472">Membrane</keyword>
<dbReference type="EMBL" id="PDNB01000184">
    <property type="protein sequence ID" value="PGH00563.1"/>
    <property type="molecule type" value="Genomic_DNA"/>
</dbReference>
<evidence type="ECO:0000256" key="2">
    <source>
        <dbReference type="ARBA" id="ARBA00022692"/>
    </source>
</evidence>
<keyword evidence="3" id="KW-1133">Transmembrane helix</keyword>
<evidence type="ECO:0000256" key="5">
    <source>
        <dbReference type="SAM" id="MobiDB-lite"/>
    </source>
</evidence>
<reference evidence="7 8" key="1">
    <citation type="submission" date="2017-10" db="EMBL/GenBank/DDBJ databases">
        <title>Comparative genomics in systemic dimorphic fungi from Ajellomycetaceae.</title>
        <authorList>
            <person name="Munoz J.F."/>
            <person name="Mcewen J.G."/>
            <person name="Clay O.K."/>
            <person name="Cuomo C.A."/>
        </authorList>
    </citation>
    <scope>NUCLEOTIDE SEQUENCE [LARGE SCALE GENOMIC DNA]</scope>
    <source>
        <strain evidence="7 8">UAMH5409</strain>
    </source>
</reference>
<evidence type="ECO:0000256" key="4">
    <source>
        <dbReference type="ARBA" id="ARBA00023136"/>
    </source>
</evidence>
<dbReference type="PANTHER" id="PTHR11863">
    <property type="entry name" value="STEROL DESATURASE"/>
    <property type="match status" value="1"/>
</dbReference>
<organism evidence="7 8">
    <name type="scientific">Helicocarpus griseus UAMH5409</name>
    <dbReference type="NCBI Taxonomy" id="1447875"/>
    <lineage>
        <taxon>Eukaryota</taxon>
        <taxon>Fungi</taxon>
        <taxon>Dikarya</taxon>
        <taxon>Ascomycota</taxon>
        <taxon>Pezizomycotina</taxon>
        <taxon>Eurotiomycetes</taxon>
        <taxon>Eurotiomycetidae</taxon>
        <taxon>Onygenales</taxon>
        <taxon>Ajellomycetaceae</taxon>
        <taxon>Helicocarpus</taxon>
    </lineage>
</organism>
<dbReference type="Proteomes" id="UP000223968">
    <property type="component" value="Unassembled WGS sequence"/>
</dbReference>
<proteinExistence type="predicted"/>
<evidence type="ECO:0000256" key="3">
    <source>
        <dbReference type="ARBA" id="ARBA00022989"/>
    </source>
</evidence>
<keyword evidence="8" id="KW-1185">Reference proteome</keyword>
<dbReference type="GO" id="GO:0016491">
    <property type="term" value="F:oxidoreductase activity"/>
    <property type="evidence" value="ECO:0007669"/>
    <property type="project" value="InterPro"/>
</dbReference>
<protein>
    <recommendedName>
        <fullName evidence="6">Fatty acid hydroxylase domain-containing protein</fullName>
    </recommendedName>
</protein>
<dbReference type="OrthoDB" id="408954at2759"/>
<keyword evidence="2" id="KW-0812">Transmembrane</keyword>
<comment type="caution">
    <text evidence="7">The sequence shown here is derived from an EMBL/GenBank/DDBJ whole genome shotgun (WGS) entry which is preliminary data.</text>
</comment>
<evidence type="ECO:0000313" key="7">
    <source>
        <dbReference type="EMBL" id="PGH00563.1"/>
    </source>
</evidence>
<dbReference type="STRING" id="1447875.A0A2B7WVE9"/>
<dbReference type="GO" id="GO:0005506">
    <property type="term" value="F:iron ion binding"/>
    <property type="evidence" value="ECO:0007669"/>
    <property type="project" value="InterPro"/>
</dbReference>
<evidence type="ECO:0000256" key="1">
    <source>
        <dbReference type="ARBA" id="ARBA00004370"/>
    </source>
</evidence>
<evidence type="ECO:0000259" key="6">
    <source>
        <dbReference type="Pfam" id="PF04116"/>
    </source>
</evidence>
<comment type="subcellular location">
    <subcellularLocation>
        <location evidence="1">Membrane</location>
    </subcellularLocation>
</comment>
<accession>A0A2B7WVE9</accession>
<dbReference type="GO" id="GO:0008610">
    <property type="term" value="P:lipid biosynthetic process"/>
    <property type="evidence" value="ECO:0007669"/>
    <property type="project" value="InterPro"/>
</dbReference>
<feature type="domain" description="Fatty acid hydroxylase" evidence="6">
    <location>
        <begin position="190"/>
        <end position="325"/>
    </location>
</feature>
<feature type="region of interest" description="Disordered" evidence="5">
    <location>
        <begin position="333"/>
        <end position="353"/>
    </location>
</feature>